<dbReference type="PROSITE" id="PS50219">
    <property type="entry name" value="CNH"/>
    <property type="match status" value="1"/>
</dbReference>
<dbReference type="EMBL" id="BAABUJ010000033">
    <property type="protein sequence ID" value="GAA5804151.1"/>
    <property type="molecule type" value="Genomic_DNA"/>
</dbReference>
<dbReference type="Proteomes" id="UP001476247">
    <property type="component" value="Unassembled WGS sequence"/>
</dbReference>
<organism evidence="5 6">
    <name type="scientific">Helicostylum pulchrum</name>
    <dbReference type="NCBI Taxonomy" id="562976"/>
    <lineage>
        <taxon>Eukaryota</taxon>
        <taxon>Fungi</taxon>
        <taxon>Fungi incertae sedis</taxon>
        <taxon>Mucoromycota</taxon>
        <taxon>Mucoromycotina</taxon>
        <taxon>Mucoromycetes</taxon>
        <taxon>Mucorales</taxon>
        <taxon>Mucorineae</taxon>
        <taxon>Mucoraceae</taxon>
        <taxon>Helicostylum</taxon>
    </lineage>
</organism>
<keyword evidence="2" id="KW-0344">Guanine-nucleotide releasing factor</keyword>
<dbReference type="InterPro" id="IPR001180">
    <property type="entry name" value="CNH_dom"/>
</dbReference>
<dbReference type="InterPro" id="IPR052233">
    <property type="entry name" value="Rho-type_GEFs"/>
</dbReference>
<reference evidence="5 6" key="1">
    <citation type="submission" date="2024-04" db="EMBL/GenBank/DDBJ databases">
        <title>genome sequences of Mucor flavus KT1a and Helicostylum pulchrum KT1b strains isolation_sourced from the surface of a dry-aged beef.</title>
        <authorList>
            <person name="Toyotome T."/>
            <person name="Hosono M."/>
            <person name="Torimaru M."/>
            <person name="Fukuda K."/>
            <person name="Mikami N."/>
        </authorList>
    </citation>
    <scope>NUCLEOTIDE SEQUENCE [LARGE SCALE GENOMIC DNA]</scope>
    <source>
        <strain evidence="5 6">KT1b</strain>
    </source>
</reference>
<comment type="caution">
    <text evidence="5">The sequence shown here is derived from an EMBL/GenBank/DDBJ whole genome shotgun (WGS) entry which is preliminary data.</text>
</comment>
<dbReference type="SUPFAM" id="SSF48065">
    <property type="entry name" value="DBL homology domain (DH-domain)"/>
    <property type="match status" value="1"/>
</dbReference>
<dbReference type="InterPro" id="IPR036388">
    <property type="entry name" value="WH-like_DNA-bd_sf"/>
</dbReference>
<feature type="domain" description="DH" evidence="3">
    <location>
        <begin position="300"/>
        <end position="493"/>
    </location>
</feature>
<dbReference type="Pfam" id="PF00780">
    <property type="entry name" value="CNH"/>
    <property type="match status" value="1"/>
</dbReference>
<feature type="domain" description="CNH" evidence="4">
    <location>
        <begin position="707"/>
        <end position="1016"/>
    </location>
</feature>
<protein>
    <submittedName>
        <fullName evidence="5">Uncharacterized protein</fullName>
    </submittedName>
</protein>
<evidence type="ECO:0000313" key="5">
    <source>
        <dbReference type="EMBL" id="GAA5804151.1"/>
    </source>
</evidence>
<keyword evidence="6" id="KW-1185">Reference proteome</keyword>
<dbReference type="Pfam" id="PF15405">
    <property type="entry name" value="PH_5"/>
    <property type="match status" value="1"/>
</dbReference>
<dbReference type="CDD" id="cd00160">
    <property type="entry name" value="RhoGEF"/>
    <property type="match status" value="1"/>
</dbReference>
<dbReference type="Gene3D" id="1.20.900.10">
    <property type="entry name" value="Dbl homology (DH) domain"/>
    <property type="match status" value="1"/>
</dbReference>
<dbReference type="Pfam" id="PF00621">
    <property type="entry name" value="RhoGEF"/>
    <property type="match status" value="1"/>
</dbReference>
<dbReference type="InterPro" id="IPR035899">
    <property type="entry name" value="DBL_dom_sf"/>
</dbReference>
<dbReference type="InterPro" id="IPR000219">
    <property type="entry name" value="DH_dom"/>
</dbReference>
<evidence type="ECO:0000256" key="1">
    <source>
        <dbReference type="ARBA" id="ARBA00022553"/>
    </source>
</evidence>
<dbReference type="SMART" id="SM00233">
    <property type="entry name" value="PH"/>
    <property type="match status" value="1"/>
</dbReference>
<dbReference type="PANTHER" id="PTHR46572:SF1">
    <property type="entry name" value="RHO1 GUANINE NUCLEOTIDE EXCHANGE FACTOR TUS1"/>
    <property type="match status" value="1"/>
</dbReference>
<dbReference type="Gene3D" id="1.10.10.10">
    <property type="entry name" value="Winged helix-like DNA-binding domain superfamily/Winged helix DNA-binding domain"/>
    <property type="match status" value="1"/>
</dbReference>
<evidence type="ECO:0000256" key="2">
    <source>
        <dbReference type="ARBA" id="ARBA00022658"/>
    </source>
</evidence>
<proteinExistence type="predicted"/>
<dbReference type="InterPro" id="IPR041675">
    <property type="entry name" value="PH_5"/>
</dbReference>
<evidence type="ECO:0000259" key="3">
    <source>
        <dbReference type="PROSITE" id="PS50010"/>
    </source>
</evidence>
<accession>A0ABP9YB04</accession>
<evidence type="ECO:0000259" key="4">
    <source>
        <dbReference type="PROSITE" id="PS50219"/>
    </source>
</evidence>
<evidence type="ECO:0000313" key="6">
    <source>
        <dbReference type="Proteomes" id="UP001476247"/>
    </source>
</evidence>
<dbReference type="SMART" id="SM00036">
    <property type="entry name" value="CNH"/>
    <property type="match status" value="1"/>
</dbReference>
<dbReference type="PROSITE" id="PS50010">
    <property type="entry name" value="DH_2"/>
    <property type="match status" value="1"/>
</dbReference>
<dbReference type="InterPro" id="IPR011993">
    <property type="entry name" value="PH-like_dom_sf"/>
</dbReference>
<dbReference type="Gene3D" id="2.30.29.30">
    <property type="entry name" value="Pleckstrin-homology domain (PH domain)/Phosphotyrosine-binding domain (PTB)"/>
    <property type="match status" value="1"/>
</dbReference>
<dbReference type="SMART" id="SM00325">
    <property type="entry name" value="RhoGEF"/>
    <property type="match status" value="1"/>
</dbReference>
<sequence length="1045" mass="119402">MTHHRREKSNLELLYKDLDMYMKELDSATTFDIQERNSSEKLIPPFCFKVAGVPSDDSYNSSGMDTPALSRHDSLKSELQSDLKREGSFKNNKIYINTNPIYFKLSSPDQDENNLAYMSTVSKGFISSIKSLCESRDIFCSTEYPNSFTGEEAVDILCSILPNDWTREGYKRMAKSLMHSVPPLFTPVAYSDKSLKKNTFYDSSTEIYSLLENEISQGLFVPFLDCFTPSCIKGSSNGCYANKCPNRGAQRLSKHSIKELQRNISLCSSTASSQDTFVSRCWSTTVSRETLQKTPTKEMKKQEAIYELIYTEEDYVRDLSLLDELFAKPLLSAQCIEPEKRKSFCRELFGNHSTIAQLHRDMYRELRDHQLNSVEDGKSGFVDDIGSIMLKYVNQFMDMYTEYGPHFVFAEYEAKQEMARNILFHNFIREKEKQAETRKLPFRHFIILPITRLQRYPLLLSAILNYTTDESEKERLIKCIETIRGVAKQMDTLTNETKQKLRVRQINDKIQFKPDYHPFDLDLLKPGRKLLYEGTLRRRSQLVVESVELYVFLFDHLLLMTKPKRNSNDSIECYMVSKNPVPLNFLIVSDIAANFMFSSFRAAKGPAASNTTSLSLLPTPVTPTSATILSDPASQYINQSSLMIRHLGRFGGDYIVFTETPSSRYIWKEKILRAQKNAISLQKSNHAFKVSNISDTTFAHSGTLHNYGRVTCTAPFVGSSGKKMVVLGTQQGIWMAKEGDTSGFKKVLTTSDVTQIGVLEPQNILLVLADRVLTAYSIAQLDPSHVYDPKPSKKSHTVSFRVISNNVSFFNTGTCNDRPLIITMRRRGTDSLFKAYEPTCGDLKDPKNSKLLVSKTSFMTKPPAWFKVYKEFYIGTDASAVHFLKSKLLVACSRGFEVIDLERLSDINTDIPDLRNRDYQFLVNSDAKPLGMFRCAENFLVCYDKFGFLMSTHGDYIKGRKRIEWTSNPQSVAFYYPYVIVFDTKFIEVIHAETGKLIQTIIGENTRYLTSSLNNTNATNPDIYCSSNHQFKHDYQNVFKLEPIL</sequence>
<keyword evidence="1" id="KW-0597">Phosphoprotein</keyword>
<dbReference type="SUPFAM" id="SSF50729">
    <property type="entry name" value="PH domain-like"/>
    <property type="match status" value="1"/>
</dbReference>
<gene>
    <name evidence="5" type="ORF">HPULCUR_009637</name>
</gene>
<dbReference type="InterPro" id="IPR001849">
    <property type="entry name" value="PH_domain"/>
</dbReference>
<dbReference type="PANTHER" id="PTHR46572">
    <property type="entry name" value="RHO1 GDP-GTP EXCHANGE PROTEIN 1-RELATED"/>
    <property type="match status" value="1"/>
</dbReference>
<name>A0ABP9YB04_9FUNG</name>